<evidence type="ECO:0000313" key="1">
    <source>
        <dbReference type="EMBL" id="SIT74739.1"/>
    </source>
</evidence>
<protein>
    <submittedName>
        <fullName evidence="1">Phage protein, HK97 gp10 family</fullName>
    </submittedName>
</protein>
<dbReference type="NCBIfam" id="TIGR01725">
    <property type="entry name" value="phge_HK97_gp10"/>
    <property type="match status" value="1"/>
</dbReference>
<dbReference type="OrthoDB" id="8480914at2"/>
<evidence type="ECO:0000313" key="2">
    <source>
        <dbReference type="Proteomes" id="UP000192455"/>
    </source>
</evidence>
<dbReference type="Proteomes" id="UP000192455">
    <property type="component" value="Unassembled WGS sequence"/>
</dbReference>
<organism evidence="1 2">
    <name type="scientific">Pontibaca methylaminivorans</name>
    <dbReference type="NCBI Taxonomy" id="515897"/>
    <lineage>
        <taxon>Bacteria</taxon>
        <taxon>Pseudomonadati</taxon>
        <taxon>Pseudomonadota</taxon>
        <taxon>Alphaproteobacteria</taxon>
        <taxon>Rhodobacterales</taxon>
        <taxon>Roseobacteraceae</taxon>
        <taxon>Pontibaca</taxon>
    </lineage>
</organism>
<dbReference type="AlphaFoldDB" id="A0A1R3W9M2"/>
<dbReference type="STRING" id="515897.SAMN05421849_0207"/>
<name>A0A1R3W9M2_9RHOB</name>
<dbReference type="Pfam" id="PF04883">
    <property type="entry name" value="HK97-gp10_like"/>
    <property type="match status" value="1"/>
</dbReference>
<dbReference type="EMBL" id="FTPS01000001">
    <property type="protein sequence ID" value="SIT74739.1"/>
    <property type="molecule type" value="Genomic_DNA"/>
</dbReference>
<gene>
    <name evidence="1" type="ORF">SAMN05421849_0207</name>
</gene>
<dbReference type="InterPro" id="IPR010064">
    <property type="entry name" value="HK97-gp10_tail"/>
</dbReference>
<keyword evidence="2" id="KW-1185">Reference proteome</keyword>
<accession>A0A1R3W9M2</accession>
<proteinExistence type="predicted"/>
<dbReference type="Gene3D" id="1.10.357.10">
    <property type="entry name" value="Tetracycline Repressor, domain 2"/>
    <property type="match status" value="1"/>
</dbReference>
<sequence length="157" mass="17379">MARQATIKGLANLQRKLDRLPTAAKEHIRAEMAKAADEIVATMRKLAPVLKEPDARRRAGALRDSIGWTWGKAPKGSMVVAALKGAGVGGDLTITIYAGGGEDDAFYARFVEFGTKKMQAQPFFYVSWRAHRRGRNNVRTRLNRAVRESARQVARSK</sequence>
<reference evidence="1 2" key="1">
    <citation type="submission" date="2017-01" db="EMBL/GenBank/DDBJ databases">
        <authorList>
            <person name="Mah S.A."/>
            <person name="Swanson W.J."/>
            <person name="Moy G.W."/>
            <person name="Vacquier V.D."/>
        </authorList>
    </citation>
    <scope>NUCLEOTIDE SEQUENCE [LARGE SCALE GENOMIC DNA]</scope>
    <source>
        <strain evidence="1 2">DSM 21219</strain>
    </source>
</reference>